<keyword evidence="1" id="KW-0511">Multifunctional enzyme</keyword>
<dbReference type="WBParaSite" id="TMUE_2000008980.1">
    <property type="protein sequence ID" value="TMUE_2000008980.1"/>
    <property type="gene ID" value="WBGene00300466"/>
</dbReference>
<dbReference type="Gene3D" id="3.30.70.270">
    <property type="match status" value="1"/>
</dbReference>
<name>A0A5S6QP22_TRIMR</name>
<dbReference type="Proteomes" id="UP000046395">
    <property type="component" value="Unassembled WGS sequence"/>
</dbReference>
<dbReference type="GO" id="GO:0003824">
    <property type="term" value="F:catalytic activity"/>
    <property type="evidence" value="ECO:0007669"/>
    <property type="project" value="UniProtKB-KW"/>
</dbReference>
<dbReference type="InterPro" id="IPR000477">
    <property type="entry name" value="RT_dom"/>
</dbReference>
<evidence type="ECO:0000313" key="5">
    <source>
        <dbReference type="WBParaSite" id="TMUE_2000008980.1"/>
    </source>
</evidence>
<organism evidence="4 5">
    <name type="scientific">Trichuris muris</name>
    <name type="common">Mouse whipworm</name>
    <dbReference type="NCBI Taxonomy" id="70415"/>
    <lineage>
        <taxon>Eukaryota</taxon>
        <taxon>Metazoa</taxon>
        <taxon>Ecdysozoa</taxon>
        <taxon>Nematoda</taxon>
        <taxon>Enoplea</taxon>
        <taxon>Dorylaimia</taxon>
        <taxon>Trichinellida</taxon>
        <taxon>Trichuridae</taxon>
        <taxon>Trichuris</taxon>
    </lineage>
</organism>
<evidence type="ECO:0000259" key="3">
    <source>
        <dbReference type="Pfam" id="PF17919"/>
    </source>
</evidence>
<dbReference type="PANTHER" id="PTHR37984">
    <property type="entry name" value="PROTEIN CBG26694"/>
    <property type="match status" value="1"/>
</dbReference>
<dbReference type="AlphaFoldDB" id="A0A5S6QP22"/>
<dbReference type="Pfam" id="PF17919">
    <property type="entry name" value="RT_RNaseH_2"/>
    <property type="match status" value="1"/>
</dbReference>
<dbReference type="InterPro" id="IPR043128">
    <property type="entry name" value="Rev_trsase/Diguanyl_cyclase"/>
</dbReference>
<reference evidence="5" key="1">
    <citation type="submission" date="2019-12" db="UniProtKB">
        <authorList>
            <consortium name="WormBaseParasite"/>
        </authorList>
    </citation>
    <scope>IDENTIFICATION</scope>
</reference>
<dbReference type="STRING" id="70415.A0A5S6QP22"/>
<dbReference type="InterPro" id="IPR041577">
    <property type="entry name" value="RT_RNaseH_2"/>
</dbReference>
<dbReference type="InterPro" id="IPR050951">
    <property type="entry name" value="Retrovirus_Pol_polyprotein"/>
</dbReference>
<proteinExistence type="predicted"/>
<feature type="domain" description="Reverse transcriptase/retrotransposon-derived protein RNase H-like" evidence="3">
    <location>
        <begin position="232"/>
        <end position="303"/>
    </location>
</feature>
<dbReference type="CDD" id="cd09274">
    <property type="entry name" value="RNase_HI_RT_Ty3"/>
    <property type="match status" value="1"/>
</dbReference>
<evidence type="ECO:0000256" key="1">
    <source>
        <dbReference type="ARBA" id="ARBA00023268"/>
    </source>
</evidence>
<keyword evidence="4" id="KW-1185">Reference proteome</keyword>
<dbReference type="PANTHER" id="PTHR37984:SF5">
    <property type="entry name" value="PROTEIN NYNRIN-LIKE"/>
    <property type="match status" value="1"/>
</dbReference>
<protein>
    <submittedName>
        <fullName evidence="5">Reverse transcriptase domain-containing protein</fullName>
    </submittedName>
</protein>
<dbReference type="SUPFAM" id="SSF56672">
    <property type="entry name" value="DNA/RNA polymerases"/>
    <property type="match status" value="1"/>
</dbReference>
<sequence>MERLKGMFERPVNQVHARCRLATRKQQPGESIDDFLRALKALSADCNLKAVSTSQYREELVRDAFVSGLIDSLIHGLAKYKFFSSIDLKNAYHQVPIDPPLPRLKLRERVIHSFIEHEKLEGTFAYLDDITICGVSKADHDKNLERFLNAARKWNFTFNEAKSTFSTTKLRILGYEIENGEIRPDPLRLQPLRDLPVPYDKKTLQRALGLFAYYSQWICNYSGKLLKEDIEKSAVHAVDESLGLELETDASEVALAAVLNQLGRPVAFFSRTLQPHERRYAAVEKEAQAIVEAVRHWRHYLTDFDIIHRPGKDNIAPDVLSRAFCGTVDHDNR</sequence>
<dbReference type="Pfam" id="PF00078">
    <property type="entry name" value="RVT_1"/>
    <property type="match status" value="1"/>
</dbReference>
<evidence type="ECO:0000259" key="2">
    <source>
        <dbReference type="Pfam" id="PF00078"/>
    </source>
</evidence>
<evidence type="ECO:0000313" key="4">
    <source>
        <dbReference type="Proteomes" id="UP000046395"/>
    </source>
</evidence>
<accession>A0A5S6QP22</accession>
<feature type="domain" description="Reverse transcriptase" evidence="2">
    <location>
        <begin position="115"/>
        <end position="177"/>
    </location>
</feature>
<dbReference type="InterPro" id="IPR043502">
    <property type="entry name" value="DNA/RNA_pol_sf"/>
</dbReference>